<dbReference type="Pfam" id="PF22178">
    <property type="entry name" value="Gp5_trimer_C"/>
    <property type="match status" value="1"/>
</dbReference>
<gene>
    <name evidence="4" type="ORF">D1Z90_12545</name>
</gene>
<keyword evidence="5" id="KW-1185">Reference proteome</keyword>
<dbReference type="EMBL" id="QZCH01000016">
    <property type="protein sequence ID" value="RJG42492.1"/>
    <property type="molecule type" value="Genomic_DNA"/>
</dbReference>
<dbReference type="Pfam" id="PF05954">
    <property type="entry name" value="Phage_GPD"/>
    <property type="match status" value="1"/>
</dbReference>
<proteinExistence type="inferred from homology"/>
<protein>
    <submittedName>
        <fullName evidence="4">Type VI secretion system tip protein VgrG</fullName>
    </submittedName>
</protein>
<dbReference type="RefSeq" id="WP_119911119.1">
    <property type="nucleotide sequence ID" value="NZ_QZCH01000016.1"/>
</dbReference>
<evidence type="ECO:0000256" key="1">
    <source>
        <dbReference type="ARBA" id="ARBA00005558"/>
    </source>
</evidence>
<dbReference type="Pfam" id="PF04717">
    <property type="entry name" value="Phage_base_V"/>
    <property type="match status" value="1"/>
</dbReference>
<comment type="similarity">
    <text evidence="1">Belongs to the VgrG protein family.</text>
</comment>
<evidence type="ECO:0000259" key="3">
    <source>
        <dbReference type="Pfam" id="PF22178"/>
    </source>
</evidence>
<dbReference type="PANTHER" id="PTHR32305:SF11">
    <property type="entry name" value="TYPE VI SECRETION SYSTEM SPIKE PROTEIN VGRG3"/>
    <property type="match status" value="1"/>
</dbReference>
<dbReference type="AlphaFoldDB" id="A0A418YD90"/>
<comment type="caution">
    <text evidence="4">The sequence shown here is derived from an EMBL/GenBank/DDBJ whole genome shotgun (WGS) entry which is preliminary data.</text>
</comment>
<dbReference type="Gene3D" id="2.40.50.230">
    <property type="entry name" value="Gp5 N-terminal domain"/>
    <property type="match status" value="1"/>
</dbReference>
<dbReference type="Gene3D" id="4.10.220.110">
    <property type="match status" value="1"/>
</dbReference>
<accession>A0A418YD90</accession>
<evidence type="ECO:0000259" key="2">
    <source>
        <dbReference type="Pfam" id="PF04717"/>
    </source>
</evidence>
<dbReference type="OrthoDB" id="9762420at2"/>
<dbReference type="InterPro" id="IPR017847">
    <property type="entry name" value="T6SS_RhsGE_Vgr_subset"/>
</dbReference>
<reference evidence="4 5" key="2">
    <citation type="submission" date="2019-01" db="EMBL/GenBank/DDBJ databases">
        <title>Motilimonas pumilus sp. nov., isolated from the gut of sea cucumber (Apostichopus japonicus).</title>
        <authorList>
            <person name="Wang F.-Q."/>
            <person name="Ren L.-H."/>
            <person name="Lin Y.-W."/>
            <person name="Sun G.-H."/>
            <person name="Du Z.-J."/>
            <person name="Zhao J.-X."/>
            <person name="Liu X.-J."/>
            <person name="Liu L.-J."/>
        </authorList>
    </citation>
    <scope>NUCLEOTIDE SEQUENCE [LARGE SCALE GENOMIC DNA]</scope>
    <source>
        <strain evidence="4 5">PLHSC7-2</strain>
    </source>
</reference>
<dbReference type="SUPFAM" id="SSF69349">
    <property type="entry name" value="Phage fibre proteins"/>
    <property type="match status" value="1"/>
</dbReference>
<dbReference type="SUPFAM" id="SSF69279">
    <property type="entry name" value="Phage tail proteins"/>
    <property type="match status" value="2"/>
</dbReference>
<dbReference type="InterPro" id="IPR006533">
    <property type="entry name" value="T6SS_Vgr_RhsGE"/>
</dbReference>
<dbReference type="NCBIfam" id="TIGR01646">
    <property type="entry name" value="vgr_GE"/>
    <property type="match status" value="1"/>
</dbReference>
<organism evidence="4 5">
    <name type="scientific">Motilimonas pumila</name>
    <dbReference type="NCBI Taxonomy" id="2303987"/>
    <lineage>
        <taxon>Bacteria</taxon>
        <taxon>Pseudomonadati</taxon>
        <taxon>Pseudomonadota</taxon>
        <taxon>Gammaproteobacteria</taxon>
        <taxon>Alteromonadales</taxon>
        <taxon>Alteromonadales genera incertae sedis</taxon>
        <taxon>Motilimonas</taxon>
    </lineage>
</organism>
<feature type="domain" description="Gp5/Type VI secretion system Vgr protein OB-fold" evidence="2">
    <location>
        <begin position="385"/>
        <end position="452"/>
    </location>
</feature>
<dbReference type="InterPro" id="IPR037026">
    <property type="entry name" value="Vgr_OB-fold_dom_sf"/>
</dbReference>
<dbReference type="InterPro" id="IPR006531">
    <property type="entry name" value="Gp5/Vgr_OB"/>
</dbReference>
<sequence>MADQTGLQFTLTCEDLDPETFAVTNFTGNEQLSTPFEFECQLVSEQSGITAQQVVDKTAQLTLWQDGEVLRHIHGIVSAFTQADIGHHHTAYKLILSPAAKRLCLRHNSRIFQQLNAAEIISILLQEMGINDYAFSIKTPPATREYCVQYRESDLDFINRLAAEEGLFYFFFHQNNKHEMVFCDDAQSLVSLSQPVQYNAKVGGYAKTHFISSLTLNSQVTPAKVALQDYSFKKPNYRFMQNQVGVELDFQRQTYEHFDFPGRYKDDGTGAKFSNVRQQYLNRDSITAKIQSNFPSLFAGLKFDLIDHNNDANNRDWQCLKVTHSGEQPQALQEYGDQGMTRYHNHAIVMPAHRQWKADITAKPRVDGPQIATVTGPKGEEIYCDEHGRVKIQFPWDRYSDNDENASCWVRVAQGWAGAQYGAMAIPRIGHEVIVSFLEGDPDQPIITGRTYHATHKPPYALPEHKTRTVLRSQSHKAEGYNELRFEDEVGQEEIYLHAQKDQNSLVENDQARHIKQDAHHQTDRHDYQLINGQQHTSVDQNHHLHTLDEHTDVVDQNRHEKVATAQLVKAGTEIHHQAGVKIVLEAGSELTLKAGGSFIKIDGGGVHLSGPAINLNAGGSAGSGKGYGGQPPELPQGVEQAVAFTNELPPLTPAQLTTLSAKVPFCEECEPCKDGSCAV</sequence>
<dbReference type="PANTHER" id="PTHR32305">
    <property type="match status" value="1"/>
</dbReference>
<evidence type="ECO:0000313" key="4">
    <source>
        <dbReference type="EMBL" id="RJG42492.1"/>
    </source>
</evidence>
<dbReference type="Proteomes" id="UP000283255">
    <property type="component" value="Unassembled WGS sequence"/>
</dbReference>
<dbReference type="InterPro" id="IPR050708">
    <property type="entry name" value="T6SS_VgrG/RHS"/>
</dbReference>
<dbReference type="Gene3D" id="2.30.110.50">
    <property type="match status" value="1"/>
</dbReference>
<reference evidence="4 5" key="1">
    <citation type="submission" date="2018-09" db="EMBL/GenBank/DDBJ databases">
        <authorList>
            <person name="Wang F."/>
        </authorList>
    </citation>
    <scope>NUCLEOTIDE SEQUENCE [LARGE SCALE GENOMIC DNA]</scope>
    <source>
        <strain evidence="4 5">PLHSC7-2</strain>
    </source>
</reference>
<dbReference type="NCBIfam" id="TIGR03361">
    <property type="entry name" value="VI_Rhs_Vgr"/>
    <property type="match status" value="1"/>
</dbReference>
<dbReference type="SUPFAM" id="SSF69255">
    <property type="entry name" value="gp5 N-terminal domain-like"/>
    <property type="match status" value="1"/>
</dbReference>
<dbReference type="Gene3D" id="3.55.50.10">
    <property type="entry name" value="Baseplate protein-like domains"/>
    <property type="match status" value="1"/>
</dbReference>
<feature type="domain" description="Gp5/Type VI secretion system Vgr C-terminal trimerisation" evidence="3">
    <location>
        <begin position="470"/>
        <end position="574"/>
    </location>
</feature>
<dbReference type="InterPro" id="IPR054030">
    <property type="entry name" value="Gp5_Vgr_C"/>
</dbReference>
<evidence type="ECO:0000313" key="5">
    <source>
        <dbReference type="Proteomes" id="UP000283255"/>
    </source>
</evidence>
<name>A0A418YD90_9GAMM</name>